<accession>A0AA42AX11</accession>
<keyword evidence="9" id="KW-0927">Auxin signaling pathway</keyword>
<feature type="binding site" evidence="10">
    <location>
        <position position="1056"/>
    </location>
    <ligand>
        <name>ATP</name>
        <dbReference type="ChEBI" id="CHEBI:30616"/>
    </ligand>
</feature>
<keyword evidence="4" id="KW-0597">Phosphoprotein</keyword>
<evidence type="ECO:0000256" key="5">
    <source>
        <dbReference type="ARBA" id="ARBA00022679"/>
    </source>
</evidence>
<keyword evidence="14" id="KW-1185">Reference proteome</keyword>
<dbReference type="GO" id="GO:0004674">
    <property type="term" value="F:protein serine/threonine kinase activity"/>
    <property type="evidence" value="ECO:0007669"/>
    <property type="project" value="UniProtKB-KW"/>
</dbReference>
<evidence type="ECO:0000256" key="1">
    <source>
        <dbReference type="ARBA" id="ARBA00004496"/>
    </source>
</evidence>
<dbReference type="InterPro" id="IPR000719">
    <property type="entry name" value="Prot_kinase_dom"/>
</dbReference>
<dbReference type="FunFam" id="3.30.200.20:FF:000081">
    <property type="entry name" value="Octicosapeptide/phox/Bem1p domain kinase superfamily protein"/>
    <property type="match status" value="1"/>
</dbReference>
<keyword evidence="6 10" id="KW-0547">Nucleotide-binding</keyword>
<dbReference type="InterPro" id="IPR008271">
    <property type="entry name" value="Ser/Thr_kinase_AS"/>
</dbReference>
<dbReference type="GO" id="GO:0005737">
    <property type="term" value="C:cytoplasm"/>
    <property type="evidence" value="ECO:0007669"/>
    <property type="project" value="UniProtKB-SubCell"/>
</dbReference>
<dbReference type="InterPro" id="IPR000270">
    <property type="entry name" value="PB1_dom"/>
</dbReference>
<evidence type="ECO:0000256" key="9">
    <source>
        <dbReference type="ARBA" id="ARBA00023294"/>
    </source>
</evidence>
<comment type="subcellular location">
    <subcellularLocation>
        <location evidence="1">Cytoplasm</location>
    </subcellularLocation>
</comment>
<evidence type="ECO:0000256" key="10">
    <source>
        <dbReference type="PROSITE-ProRule" id="PRU10141"/>
    </source>
</evidence>
<dbReference type="PRINTS" id="PR00109">
    <property type="entry name" value="TYRKINASE"/>
</dbReference>
<dbReference type="Gene3D" id="3.30.200.20">
    <property type="entry name" value="Phosphorylase Kinase, domain 1"/>
    <property type="match status" value="1"/>
</dbReference>
<dbReference type="InterPro" id="IPR017441">
    <property type="entry name" value="Protein_kinase_ATP_BS"/>
</dbReference>
<evidence type="ECO:0000256" key="7">
    <source>
        <dbReference type="ARBA" id="ARBA00022777"/>
    </source>
</evidence>
<dbReference type="GO" id="GO:0005524">
    <property type="term" value="F:ATP binding"/>
    <property type="evidence" value="ECO:0007669"/>
    <property type="project" value="UniProtKB-UniRule"/>
</dbReference>
<evidence type="ECO:0000313" key="13">
    <source>
        <dbReference type="EMBL" id="MCL7043573.1"/>
    </source>
</evidence>
<dbReference type="InterPro" id="IPR001245">
    <property type="entry name" value="Ser-Thr/Tyr_kinase_cat_dom"/>
</dbReference>
<dbReference type="FunFam" id="3.10.20.90:FF:000058">
    <property type="entry name" value="Octicosapeptide/phox/Bem1p domain kinase superfamily protein"/>
    <property type="match status" value="1"/>
</dbReference>
<evidence type="ECO:0000313" key="14">
    <source>
        <dbReference type="Proteomes" id="UP001177140"/>
    </source>
</evidence>
<feature type="region of interest" description="Disordered" evidence="11">
    <location>
        <begin position="805"/>
        <end position="824"/>
    </location>
</feature>
<keyword evidence="2" id="KW-0963">Cytoplasm</keyword>
<dbReference type="Pfam" id="PF00564">
    <property type="entry name" value="PB1"/>
    <property type="match status" value="1"/>
</dbReference>
<sequence length="1311" mass="144887">MNNGEAPGPSGQRAAEQDHDVSAGLFFGGGVRRAHNVSVQTGEEFSMEFLQERFGGTRKVNNVVSDLEQKDEKKIGGFDSEWKNSHVGYQDLTGILGLTRMDSECSYDVPNEVSSKGSVADCDSKGYSDKASRFGQEVGVSGEELRKSNDDLSFYQAASGPIAPSVSVIEESPREYQPSGSGTADSSQHHKIKILCSFGGRILPRPGDGKLRYVGGETRIISIRTNLSWVELVKKTSAICKQPHAIKYQLPGEDLDALISVSSDEDLQNMLEEYHGFKRIDGQRLRIFLISASESENQSSFEARASEQNPSEYHYVVAVNGILDHPSPKISSTVQNLASQLSLNKEPGNSPKPFEIKDGGSSSNLSRNLFVASQKLSRSPNHSPPFSPLAPQQKDAMNDQKKLYNGQYYCNNGSKDPYLPDQAPAGNYHHDTNIGCYGSPRGCVSLIHHHHHYLNKPSGGDFDQPNRPREVHFPDITSDKAFVTPTIVRNNSDLDGYSCERPMVIQRPFHSEKLPIQPEDPMCLLSGSNDSVESHHGMPHAYSDSRLLEHGGRNYCFQEGDTPLSPLDLPAQSPVWVESSARRNGEHMHYSEITDLPSPNYQNDLPSSVAASSVDLERGTNLTKASHRREFSGGNEQIYWEDMQDLGGEKRQITKEMNLMSWGNESNGLETHPILNLDMLNKLDQISDSLPHRGVSFDSDGNSRAGGTEMPFKDDFQNLDHHRTSVEHNIYSEELYIPSTKDSASSVTTLGFCKDTAKEQSQGYYSSLINQVNDDPGSKISKIFTQRSTGSCSKNSEASNLDKAFHQQSHNHKGSPTELPHGSSSGGLISFPSFVKEPGVMSQRESANSESLLLASADLVPFGGVDNLEGLLKLKMSDSSLTWTIFQKQNLATESLSETEIVLPVTYSEEKFHKADHGKFSHEQCKVENSLTVGTEGQSKIDHHVQLESLLLLEDVTNGASSSDFVPHVAEETIGDILSQRTIESKSFIAEFEDTKEDGRDVVNSISDAVIAEMEAGVYGLQIIKNADLEELRELGSGTFGTVYHGKWRGTDVAIKRLKKSCFAGRSSEQERMTKDFWREAKILSNLHHPNVVAFYGVVPDGVGGTLATVTEFMVNGSLRHVLQKKDKALDGRKKLIIAMDAAFGMEYLHLKNIVHFDLKCDNLLVNMRDPHRPICKVGDFGLSRIKRNTLVSGGVRGTLPWMAPELLNGSSSRVSEKVDVFSFGIAMWEILTGEEPYANMHCGAIIGGIMNNTLRPTIPEQCDPEWKKLMEHCWLQEPAARPSFTEITSRLRIMSMAFQSKGSDQSPKQR</sequence>
<evidence type="ECO:0000256" key="8">
    <source>
        <dbReference type="ARBA" id="ARBA00022840"/>
    </source>
</evidence>
<dbReference type="GO" id="GO:0009734">
    <property type="term" value="P:auxin-activated signaling pathway"/>
    <property type="evidence" value="ECO:0007669"/>
    <property type="project" value="UniProtKB-KW"/>
</dbReference>
<organism evidence="13 14">
    <name type="scientific">Papaver nudicaule</name>
    <name type="common">Iceland poppy</name>
    <dbReference type="NCBI Taxonomy" id="74823"/>
    <lineage>
        <taxon>Eukaryota</taxon>
        <taxon>Viridiplantae</taxon>
        <taxon>Streptophyta</taxon>
        <taxon>Embryophyta</taxon>
        <taxon>Tracheophyta</taxon>
        <taxon>Spermatophyta</taxon>
        <taxon>Magnoliopsida</taxon>
        <taxon>Ranunculales</taxon>
        <taxon>Papaveraceae</taxon>
        <taxon>Papaveroideae</taxon>
        <taxon>Papaver</taxon>
    </lineage>
</organism>
<dbReference type="InterPro" id="IPR011009">
    <property type="entry name" value="Kinase-like_dom_sf"/>
</dbReference>
<dbReference type="Proteomes" id="UP001177140">
    <property type="component" value="Unassembled WGS sequence"/>
</dbReference>
<evidence type="ECO:0000259" key="12">
    <source>
        <dbReference type="PROSITE" id="PS50011"/>
    </source>
</evidence>
<dbReference type="GO" id="GO:0010928">
    <property type="term" value="P:regulation of auxin mediated signaling pathway"/>
    <property type="evidence" value="ECO:0007669"/>
    <property type="project" value="UniProtKB-ARBA"/>
</dbReference>
<dbReference type="Gene3D" id="3.10.20.90">
    <property type="entry name" value="Phosphatidylinositol 3-kinase Catalytic Subunit, Chain A, domain 1"/>
    <property type="match status" value="1"/>
</dbReference>
<dbReference type="FunFam" id="1.10.510.10:FF:000142">
    <property type="entry name" value="Octicosapeptide/phox/Bem1p domain kinase superfamily protein"/>
    <property type="match status" value="1"/>
</dbReference>
<feature type="region of interest" description="Disordered" evidence="11">
    <location>
        <begin position="374"/>
        <end position="393"/>
    </location>
</feature>
<dbReference type="SUPFAM" id="SSF54277">
    <property type="entry name" value="CAD &amp; PB1 domains"/>
    <property type="match status" value="1"/>
</dbReference>
<dbReference type="CDD" id="cd06410">
    <property type="entry name" value="PB1_UP2"/>
    <property type="match status" value="1"/>
</dbReference>
<dbReference type="SMART" id="SM00220">
    <property type="entry name" value="S_TKc"/>
    <property type="match status" value="1"/>
</dbReference>
<evidence type="ECO:0000256" key="4">
    <source>
        <dbReference type="ARBA" id="ARBA00022553"/>
    </source>
</evidence>
<dbReference type="Pfam" id="PF07714">
    <property type="entry name" value="PK_Tyr_Ser-Thr"/>
    <property type="match status" value="1"/>
</dbReference>
<dbReference type="SUPFAM" id="SSF56112">
    <property type="entry name" value="Protein kinase-like (PK-like)"/>
    <property type="match status" value="1"/>
</dbReference>
<evidence type="ECO:0000256" key="11">
    <source>
        <dbReference type="SAM" id="MobiDB-lite"/>
    </source>
</evidence>
<dbReference type="InterPro" id="IPR050167">
    <property type="entry name" value="Ser_Thr_protein_kinase"/>
</dbReference>
<protein>
    <recommendedName>
        <fullName evidence="12">Protein kinase domain-containing protein</fullName>
    </recommendedName>
</protein>
<dbReference type="PROSITE" id="PS00107">
    <property type="entry name" value="PROTEIN_KINASE_ATP"/>
    <property type="match status" value="1"/>
</dbReference>
<keyword evidence="7" id="KW-0418">Kinase</keyword>
<dbReference type="PROSITE" id="PS00108">
    <property type="entry name" value="PROTEIN_KINASE_ST"/>
    <property type="match status" value="1"/>
</dbReference>
<proteinExistence type="predicted"/>
<keyword evidence="5" id="KW-0808">Transferase</keyword>
<feature type="domain" description="Protein kinase" evidence="12">
    <location>
        <begin position="1029"/>
        <end position="1294"/>
    </location>
</feature>
<name>A0AA42AX11_PAPNU</name>
<evidence type="ECO:0000256" key="2">
    <source>
        <dbReference type="ARBA" id="ARBA00022490"/>
    </source>
</evidence>
<comment type="caution">
    <text evidence="13">The sequence shown here is derived from an EMBL/GenBank/DDBJ whole genome shotgun (WGS) entry which is preliminary data.</text>
</comment>
<dbReference type="SMART" id="SM00666">
    <property type="entry name" value="PB1"/>
    <property type="match status" value="1"/>
</dbReference>
<evidence type="ECO:0000256" key="6">
    <source>
        <dbReference type="ARBA" id="ARBA00022741"/>
    </source>
</evidence>
<dbReference type="PANTHER" id="PTHR23257:SF792">
    <property type="entry name" value="PROTEIN KINASE DOMAIN-CONTAINING PROTEIN"/>
    <property type="match status" value="1"/>
</dbReference>
<gene>
    <name evidence="13" type="ORF">MKW94_013230</name>
</gene>
<dbReference type="CDD" id="cd13999">
    <property type="entry name" value="STKc_MAP3K-like"/>
    <property type="match status" value="1"/>
</dbReference>
<keyword evidence="3" id="KW-0723">Serine/threonine-protein kinase</keyword>
<dbReference type="Gene3D" id="1.10.510.10">
    <property type="entry name" value="Transferase(Phosphotransferase) domain 1"/>
    <property type="match status" value="1"/>
</dbReference>
<dbReference type="PROSITE" id="PS50011">
    <property type="entry name" value="PROTEIN_KINASE_DOM"/>
    <property type="match status" value="1"/>
</dbReference>
<keyword evidence="8 10" id="KW-0067">ATP-binding</keyword>
<reference evidence="13" key="1">
    <citation type="submission" date="2022-03" db="EMBL/GenBank/DDBJ databases">
        <title>A functionally conserved STORR gene fusion in Papaver species that diverged 16.8 million years ago.</title>
        <authorList>
            <person name="Catania T."/>
        </authorList>
    </citation>
    <scope>NUCLEOTIDE SEQUENCE</scope>
    <source>
        <strain evidence="13">S-191538</strain>
    </source>
</reference>
<dbReference type="PANTHER" id="PTHR23257">
    <property type="entry name" value="SERINE-THREONINE PROTEIN KINASE"/>
    <property type="match status" value="1"/>
</dbReference>
<evidence type="ECO:0000256" key="3">
    <source>
        <dbReference type="ARBA" id="ARBA00022527"/>
    </source>
</evidence>
<dbReference type="EMBL" id="JAJJMA010248312">
    <property type="protein sequence ID" value="MCL7043573.1"/>
    <property type="molecule type" value="Genomic_DNA"/>
</dbReference>